<dbReference type="GO" id="GO:0016787">
    <property type="term" value="F:hydrolase activity"/>
    <property type="evidence" value="ECO:0007669"/>
    <property type="project" value="UniProtKB-KW"/>
</dbReference>
<comment type="caution">
    <text evidence="2">The sequence shown here is derived from an EMBL/GenBank/DDBJ whole genome shotgun (WGS) entry which is preliminary data.</text>
</comment>
<dbReference type="SMART" id="SM00493">
    <property type="entry name" value="TOPRIM"/>
    <property type="match status" value="1"/>
</dbReference>
<dbReference type="InterPro" id="IPR006171">
    <property type="entry name" value="TOPRIM_dom"/>
</dbReference>
<dbReference type="Proteomes" id="UP001567538">
    <property type="component" value="Unassembled WGS sequence"/>
</dbReference>
<evidence type="ECO:0000259" key="1">
    <source>
        <dbReference type="SMART" id="SM00493"/>
    </source>
</evidence>
<keyword evidence="2" id="KW-0378">Hydrolase</keyword>
<sequence>MPPPARLHRLPPPPPCLVASNTSSNLLSLKRPNIFLPYSAEFVSGIASKSNGFHCFSHPPLSKPTVDMDVEKTDSAKLKQKIEALEVKLESCTPGQFDLLYCPKCKGGRLIQRTLSFHISRSWSFALWRCFDLQCGWAGQVFADNNKENPRVSRENLRLEPLDDELLGYFAERMISKETLQRNNVMQVVGGKKIIAFPYRRNGQYVGCKYRTLDKKFWQGRNTEKMLYGIDDIVDADEIIIVEGEVDKLSVEEAGYCNCVSVPGGAPQTVSVNKIPSKEKDTAFQYLWNCIDYFKKASRVILATDGDAPGQALAEELARRLGKERCWRVHWPRKDESSSFKDANEVLKSLGADALRAAIDKAELVA</sequence>
<keyword evidence="3" id="KW-1185">Reference proteome</keyword>
<proteinExistence type="predicted"/>
<accession>A0ABD1G2Q5</accession>
<reference evidence="2 3" key="1">
    <citation type="submission" date="2024-06" db="EMBL/GenBank/DDBJ databases">
        <title>A chromosome level genome sequence of Diviner's sage (Salvia divinorum).</title>
        <authorList>
            <person name="Ford S.A."/>
            <person name="Ro D.-K."/>
            <person name="Ness R.W."/>
            <person name="Phillips M.A."/>
        </authorList>
    </citation>
    <scope>NUCLEOTIDE SEQUENCE [LARGE SCALE GENOMIC DNA]</scope>
    <source>
        <strain evidence="2">SAF-2024a</strain>
        <tissue evidence="2">Leaf</tissue>
    </source>
</reference>
<organism evidence="2 3">
    <name type="scientific">Salvia divinorum</name>
    <name type="common">Maria pastora</name>
    <name type="synonym">Diviner's sage</name>
    <dbReference type="NCBI Taxonomy" id="28513"/>
    <lineage>
        <taxon>Eukaryota</taxon>
        <taxon>Viridiplantae</taxon>
        <taxon>Streptophyta</taxon>
        <taxon>Embryophyta</taxon>
        <taxon>Tracheophyta</taxon>
        <taxon>Spermatophyta</taxon>
        <taxon>Magnoliopsida</taxon>
        <taxon>eudicotyledons</taxon>
        <taxon>Gunneridae</taxon>
        <taxon>Pentapetalae</taxon>
        <taxon>asterids</taxon>
        <taxon>lamiids</taxon>
        <taxon>Lamiales</taxon>
        <taxon>Lamiaceae</taxon>
        <taxon>Nepetoideae</taxon>
        <taxon>Mentheae</taxon>
        <taxon>Salviinae</taxon>
        <taxon>Salvia</taxon>
        <taxon>Salvia subgen. Calosphace</taxon>
    </lineage>
</organism>
<dbReference type="InterPro" id="IPR027032">
    <property type="entry name" value="Twinkle-like"/>
</dbReference>
<keyword evidence="2" id="KW-0347">Helicase</keyword>
<name>A0ABD1G2Q5_SALDI</name>
<keyword evidence="2" id="KW-0547">Nucleotide-binding</keyword>
<evidence type="ECO:0000313" key="3">
    <source>
        <dbReference type="Proteomes" id="UP001567538"/>
    </source>
</evidence>
<dbReference type="PANTHER" id="PTHR12873">
    <property type="entry name" value="T7-LIKE MITOCHONDRIAL DNA HELICASE"/>
    <property type="match status" value="1"/>
</dbReference>
<keyword evidence="2" id="KW-0067">ATP-binding</keyword>
<dbReference type="PANTHER" id="PTHR12873:SF6">
    <property type="entry name" value="TOPRIM DOMAIN-CONTAINING PROTEIN"/>
    <property type="match status" value="1"/>
</dbReference>
<gene>
    <name evidence="2" type="ORF">AAHA92_27148</name>
</gene>
<dbReference type="SUPFAM" id="SSF56731">
    <property type="entry name" value="DNA primase core"/>
    <property type="match status" value="1"/>
</dbReference>
<dbReference type="GO" id="GO:0003678">
    <property type="term" value="F:DNA helicase activity"/>
    <property type="evidence" value="ECO:0007669"/>
    <property type="project" value="UniProtKB-EC"/>
</dbReference>
<feature type="domain" description="Toprim" evidence="1">
    <location>
        <begin position="237"/>
        <end position="326"/>
    </location>
</feature>
<dbReference type="AlphaFoldDB" id="A0ABD1G2Q5"/>
<dbReference type="Pfam" id="PF13662">
    <property type="entry name" value="Toprim_4"/>
    <property type="match status" value="1"/>
</dbReference>
<dbReference type="EMBL" id="JBEAFC010000010">
    <property type="protein sequence ID" value="KAL1538393.1"/>
    <property type="molecule type" value="Genomic_DNA"/>
</dbReference>
<protein>
    <submittedName>
        <fullName evidence="2">DNA helicase</fullName>
        <ecNumber evidence="2">3.6.4.12</ecNumber>
    </submittedName>
</protein>
<dbReference type="Gene3D" id="3.40.1360.10">
    <property type="match status" value="1"/>
</dbReference>
<dbReference type="CDD" id="cd01029">
    <property type="entry name" value="TOPRIM_primases"/>
    <property type="match status" value="1"/>
</dbReference>
<evidence type="ECO:0000313" key="2">
    <source>
        <dbReference type="EMBL" id="KAL1538393.1"/>
    </source>
</evidence>
<dbReference type="EC" id="3.6.4.12" evidence="2"/>
<dbReference type="InterPro" id="IPR034154">
    <property type="entry name" value="TOPRIM_DnaG/twinkle"/>
</dbReference>